<gene>
    <name evidence="2" type="ORF">CIHG_04505</name>
</gene>
<accession>A0A0J8RNQ3</accession>
<feature type="compositionally biased region" description="Basic and acidic residues" evidence="1">
    <location>
        <begin position="241"/>
        <end position="253"/>
    </location>
</feature>
<reference evidence="3" key="1">
    <citation type="journal article" date="2010" name="Genome Res.">
        <title>Population genomic sequencing of Coccidioides fungi reveals recent hybridization and transposon control.</title>
        <authorList>
            <person name="Neafsey D.E."/>
            <person name="Barker B.M."/>
            <person name="Sharpton T.J."/>
            <person name="Stajich J.E."/>
            <person name="Park D.J."/>
            <person name="Whiston E."/>
            <person name="Hung C.-Y."/>
            <person name="McMahan C."/>
            <person name="White J."/>
            <person name="Sykes S."/>
            <person name="Heiman D."/>
            <person name="Young S."/>
            <person name="Zeng Q."/>
            <person name="Abouelleil A."/>
            <person name="Aftuck L."/>
            <person name="Bessette D."/>
            <person name="Brown A."/>
            <person name="FitzGerald M."/>
            <person name="Lui A."/>
            <person name="Macdonald J.P."/>
            <person name="Priest M."/>
            <person name="Orbach M.J."/>
            <person name="Galgiani J.N."/>
            <person name="Kirkland T.N."/>
            <person name="Cole G.T."/>
            <person name="Birren B.W."/>
            <person name="Henn M.R."/>
            <person name="Taylor J.W."/>
            <person name="Rounsley S.D."/>
        </authorList>
    </citation>
    <scope>NUCLEOTIDE SEQUENCE [LARGE SCALE GENOMIC DNA]</scope>
    <source>
        <strain evidence="3">H538.4</strain>
    </source>
</reference>
<evidence type="ECO:0000256" key="1">
    <source>
        <dbReference type="SAM" id="MobiDB-lite"/>
    </source>
</evidence>
<organism evidence="2 3">
    <name type="scientific">Coccidioides immitis H538.4</name>
    <dbReference type="NCBI Taxonomy" id="396776"/>
    <lineage>
        <taxon>Eukaryota</taxon>
        <taxon>Fungi</taxon>
        <taxon>Dikarya</taxon>
        <taxon>Ascomycota</taxon>
        <taxon>Pezizomycotina</taxon>
        <taxon>Eurotiomycetes</taxon>
        <taxon>Eurotiomycetidae</taxon>
        <taxon>Onygenales</taxon>
        <taxon>Onygenaceae</taxon>
        <taxon>Coccidioides</taxon>
    </lineage>
</organism>
<name>A0A0J8RNQ3_COCIT</name>
<feature type="region of interest" description="Disordered" evidence="1">
    <location>
        <begin position="105"/>
        <end position="126"/>
    </location>
</feature>
<protein>
    <submittedName>
        <fullName evidence="2">Uncharacterized protein</fullName>
    </submittedName>
</protein>
<dbReference type="Proteomes" id="UP000054563">
    <property type="component" value="Unassembled WGS sequence"/>
</dbReference>
<feature type="region of interest" description="Disordered" evidence="1">
    <location>
        <begin position="231"/>
        <end position="253"/>
    </location>
</feature>
<dbReference type="AlphaFoldDB" id="A0A0J8RNQ3"/>
<evidence type="ECO:0000313" key="2">
    <source>
        <dbReference type="EMBL" id="KMU86715.1"/>
    </source>
</evidence>
<dbReference type="VEuPathDB" id="FungiDB:CIHG_04505"/>
<feature type="compositionally biased region" description="Basic and acidic residues" evidence="1">
    <location>
        <begin position="105"/>
        <end position="119"/>
    </location>
</feature>
<proteinExistence type="predicted"/>
<dbReference type="EMBL" id="DS016994">
    <property type="protein sequence ID" value="KMU86715.1"/>
    <property type="molecule type" value="Genomic_DNA"/>
</dbReference>
<sequence length="253" mass="28363">MEFRHKCSPSEEEPLEKSYAAAQGFGNSQKLGDRGRGALKDEIDLGATRPGAIEEGTLVQDLKHWACSIKENQYVSVVNARLTGHSGRHCVLQCVVKNEGQSWREVPREQLTSRDERDSGSQSGGGVQMTRWLAIDGVPSLRRDQGRRFEELKRRGEEGGKKKKFGICGRGALLRHPKARGPRRVRPLAHDSNRAGACIYRRQKYMRYFPRPLTAGGRWCNVTESHVTMLFSPTQTGEPPGKLEDHSPDTMPE</sequence>
<evidence type="ECO:0000313" key="3">
    <source>
        <dbReference type="Proteomes" id="UP000054563"/>
    </source>
</evidence>